<reference evidence="6 7" key="1">
    <citation type="submission" date="2018-06" db="EMBL/GenBank/DDBJ databases">
        <title>Comparative genomics reveals the genomic features of Rhizophagus irregularis, R. cerebriforme, R. diaphanum and Gigaspora rosea, and their symbiotic lifestyle signature.</title>
        <authorList>
            <person name="Morin E."/>
            <person name="San Clemente H."/>
            <person name="Chen E.C.H."/>
            <person name="De La Providencia I."/>
            <person name="Hainaut M."/>
            <person name="Kuo A."/>
            <person name="Kohler A."/>
            <person name="Murat C."/>
            <person name="Tang N."/>
            <person name="Roy S."/>
            <person name="Loubradou J."/>
            <person name="Henrissat B."/>
            <person name="Grigoriev I.V."/>
            <person name="Corradi N."/>
            <person name="Roux C."/>
            <person name="Martin F.M."/>
        </authorList>
    </citation>
    <scope>NUCLEOTIDE SEQUENCE [LARGE SCALE GENOMIC DNA]</scope>
    <source>
        <strain evidence="6 7">DAOM 194757</strain>
    </source>
</reference>
<dbReference type="STRING" id="44941.A0A397TV15"/>
<evidence type="ECO:0000256" key="2">
    <source>
        <dbReference type="ARBA" id="ARBA00022741"/>
    </source>
</evidence>
<evidence type="ECO:0000256" key="1">
    <source>
        <dbReference type="ARBA" id="ARBA00022679"/>
    </source>
</evidence>
<sequence length="217" mass="24685">MKWEKKLTLLDCIAADLHIIHNQGFIHRDLHSGNILLNSLHSAYIADLGLSTLANTGSNDKVQGVLPYMAPEVLSNNDYSMESDIYSFGIIAYEIVSGQLAYYNVPHDIQLAREIMFGLRPRIPENVPKLINEFINKCWSAQLDKRPTAEEIRNTIHSWNLFLNDKSTELFAQIKSADEIQETLLISDVSTPFPFIIDYASRQFDFLPLRNDTNNNG</sequence>
<dbReference type="EMBL" id="QKWP01003007">
    <property type="protein sequence ID" value="RIB01654.1"/>
    <property type="molecule type" value="Genomic_DNA"/>
</dbReference>
<keyword evidence="2" id="KW-0547">Nucleotide-binding</keyword>
<accession>A0A397TV15</accession>
<evidence type="ECO:0000313" key="7">
    <source>
        <dbReference type="Proteomes" id="UP000266673"/>
    </source>
</evidence>
<dbReference type="PANTHER" id="PTHR44329">
    <property type="entry name" value="SERINE/THREONINE-PROTEIN KINASE TNNI3K-RELATED"/>
    <property type="match status" value="1"/>
</dbReference>
<dbReference type="PANTHER" id="PTHR44329:SF288">
    <property type="entry name" value="MITOGEN-ACTIVATED PROTEIN KINASE KINASE KINASE 20"/>
    <property type="match status" value="1"/>
</dbReference>
<dbReference type="SUPFAM" id="SSF56112">
    <property type="entry name" value="Protein kinase-like (PK-like)"/>
    <property type="match status" value="1"/>
</dbReference>
<keyword evidence="3 6" id="KW-0418">Kinase</keyword>
<protein>
    <submittedName>
        <fullName evidence="6">Kinase-like domain-containing protein</fullName>
    </submittedName>
</protein>
<dbReference type="AlphaFoldDB" id="A0A397TV15"/>
<evidence type="ECO:0000256" key="3">
    <source>
        <dbReference type="ARBA" id="ARBA00022777"/>
    </source>
</evidence>
<evidence type="ECO:0000256" key="4">
    <source>
        <dbReference type="ARBA" id="ARBA00022840"/>
    </source>
</evidence>
<dbReference type="PROSITE" id="PS50011">
    <property type="entry name" value="PROTEIN_KINASE_DOM"/>
    <property type="match status" value="1"/>
</dbReference>
<keyword evidence="1" id="KW-0808">Transferase</keyword>
<dbReference type="GO" id="GO:0004674">
    <property type="term" value="F:protein serine/threonine kinase activity"/>
    <property type="evidence" value="ECO:0007669"/>
    <property type="project" value="TreeGrafter"/>
</dbReference>
<evidence type="ECO:0000259" key="5">
    <source>
        <dbReference type="PROSITE" id="PS50011"/>
    </source>
</evidence>
<dbReference type="PRINTS" id="PR00109">
    <property type="entry name" value="TYRKINASE"/>
</dbReference>
<dbReference type="InterPro" id="IPR011009">
    <property type="entry name" value="Kinase-like_dom_sf"/>
</dbReference>
<dbReference type="InterPro" id="IPR001245">
    <property type="entry name" value="Ser-Thr/Tyr_kinase_cat_dom"/>
</dbReference>
<evidence type="ECO:0000313" key="6">
    <source>
        <dbReference type="EMBL" id="RIB01654.1"/>
    </source>
</evidence>
<dbReference type="Gene3D" id="1.10.510.10">
    <property type="entry name" value="Transferase(Phosphotransferase) domain 1"/>
    <property type="match status" value="1"/>
</dbReference>
<dbReference type="GO" id="GO:0005524">
    <property type="term" value="F:ATP binding"/>
    <property type="evidence" value="ECO:0007669"/>
    <property type="project" value="UniProtKB-KW"/>
</dbReference>
<dbReference type="Proteomes" id="UP000266673">
    <property type="component" value="Unassembled WGS sequence"/>
</dbReference>
<dbReference type="OrthoDB" id="2403434at2759"/>
<keyword evidence="4" id="KW-0067">ATP-binding</keyword>
<organism evidence="6 7">
    <name type="scientific">Gigaspora rosea</name>
    <dbReference type="NCBI Taxonomy" id="44941"/>
    <lineage>
        <taxon>Eukaryota</taxon>
        <taxon>Fungi</taxon>
        <taxon>Fungi incertae sedis</taxon>
        <taxon>Mucoromycota</taxon>
        <taxon>Glomeromycotina</taxon>
        <taxon>Glomeromycetes</taxon>
        <taxon>Diversisporales</taxon>
        <taxon>Gigasporaceae</taxon>
        <taxon>Gigaspora</taxon>
    </lineage>
</organism>
<keyword evidence="7" id="KW-1185">Reference proteome</keyword>
<proteinExistence type="predicted"/>
<name>A0A397TV15_9GLOM</name>
<dbReference type="Pfam" id="PF07714">
    <property type="entry name" value="PK_Tyr_Ser-Thr"/>
    <property type="match status" value="1"/>
</dbReference>
<comment type="caution">
    <text evidence="6">The sequence shown here is derived from an EMBL/GenBank/DDBJ whole genome shotgun (WGS) entry which is preliminary data.</text>
</comment>
<dbReference type="InterPro" id="IPR051681">
    <property type="entry name" value="Ser/Thr_Kinases-Pseudokinases"/>
</dbReference>
<feature type="domain" description="Protein kinase" evidence="5">
    <location>
        <begin position="1"/>
        <end position="160"/>
    </location>
</feature>
<dbReference type="InterPro" id="IPR000719">
    <property type="entry name" value="Prot_kinase_dom"/>
</dbReference>
<gene>
    <name evidence="6" type="ORF">C2G38_1992556</name>
</gene>